<dbReference type="SUPFAM" id="SSF56281">
    <property type="entry name" value="Metallo-hydrolase/oxidoreductase"/>
    <property type="match status" value="1"/>
</dbReference>
<dbReference type="KEGG" id="ome:OLMES_1401"/>
<evidence type="ECO:0000313" key="3">
    <source>
        <dbReference type="Proteomes" id="UP000196027"/>
    </source>
</evidence>
<dbReference type="SMART" id="SM00849">
    <property type="entry name" value="Lactamase_B"/>
    <property type="match status" value="1"/>
</dbReference>
<dbReference type="Gene3D" id="3.60.15.10">
    <property type="entry name" value="Ribonuclease Z/Hydroxyacylglutathione hydrolase-like"/>
    <property type="match status" value="1"/>
</dbReference>
<evidence type="ECO:0000313" key="2">
    <source>
        <dbReference type="EMBL" id="ARU55478.1"/>
    </source>
</evidence>
<organism evidence="2 3">
    <name type="scientific">Oleiphilus messinensis</name>
    <dbReference type="NCBI Taxonomy" id="141451"/>
    <lineage>
        <taxon>Bacteria</taxon>
        <taxon>Pseudomonadati</taxon>
        <taxon>Pseudomonadota</taxon>
        <taxon>Gammaproteobacteria</taxon>
        <taxon>Oceanospirillales</taxon>
        <taxon>Oleiphilaceae</taxon>
        <taxon>Oleiphilus</taxon>
    </lineage>
</organism>
<dbReference type="RefSeq" id="WP_087460584.1">
    <property type="nucleotide sequence ID" value="NZ_CP021425.1"/>
</dbReference>
<accession>A0A1Y0I4R7</accession>
<dbReference type="OrthoDB" id="9802991at2"/>
<dbReference type="EMBL" id="CP021425">
    <property type="protein sequence ID" value="ARU55478.1"/>
    <property type="molecule type" value="Genomic_DNA"/>
</dbReference>
<evidence type="ECO:0000259" key="1">
    <source>
        <dbReference type="SMART" id="SM00849"/>
    </source>
</evidence>
<name>A0A1Y0I4R7_9GAMM</name>
<keyword evidence="3" id="KW-1185">Reference proteome</keyword>
<dbReference type="PANTHER" id="PTHR42951">
    <property type="entry name" value="METALLO-BETA-LACTAMASE DOMAIN-CONTAINING"/>
    <property type="match status" value="1"/>
</dbReference>
<proteinExistence type="predicted"/>
<dbReference type="Proteomes" id="UP000196027">
    <property type="component" value="Chromosome"/>
</dbReference>
<gene>
    <name evidence="2" type="ORF">OLMES_1401</name>
</gene>
<dbReference type="Pfam" id="PF00753">
    <property type="entry name" value="Lactamase_B"/>
    <property type="match status" value="1"/>
</dbReference>
<dbReference type="InterPro" id="IPR036866">
    <property type="entry name" value="RibonucZ/Hydroxyglut_hydro"/>
</dbReference>
<dbReference type="AlphaFoldDB" id="A0A1Y0I4R7"/>
<protein>
    <submittedName>
        <fullName evidence="2">Beta-lactamase</fullName>
    </submittedName>
</protein>
<dbReference type="PANTHER" id="PTHR42951:SF17">
    <property type="entry name" value="METALLO-BETA-LACTAMASE DOMAIN-CONTAINING PROTEIN"/>
    <property type="match status" value="1"/>
</dbReference>
<dbReference type="CDD" id="cd07721">
    <property type="entry name" value="yflN-like_MBL-fold"/>
    <property type="match status" value="1"/>
</dbReference>
<reference evidence="2 3" key="1">
    <citation type="submission" date="2017-05" db="EMBL/GenBank/DDBJ databases">
        <title>Genomic insights into alkan degradation activity of Oleiphilus messinensis.</title>
        <authorList>
            <person name="Kozyavkin S.A."/>
            <person name="Slesarev A.I."/>
            <person name="Golyshin P.N."/>
            <person name="Korzhenkov A."/>
            <person name="Golyshina O.N."/>
            <person name="Toshchakov S.V."/>
        </authorList>
    </citation>
    <scope>NUCLEOTIDE SEQUENCE [LARGE SCALE GENOMIC DNA]</scope>
    <source>
        <strain evidence="2 3">ME102</strain>
    </source>
</reference>
<feature type="domain" description="Metallo-beta-lactamase" evidence="1">
    <location>
        <begin position="16"/>
        <end position="219"/>
    </location>
</feature>
<dbReference type="InterPro" id="IPR001279">
    <property type="entry name" value="Metallo-B-lactamas"/>
</dbReference>
<dbReference type="InterPro" id="IPR050855">
    <property type="entry name" value="NDM-1-like"/>
</dbReference>
<sequence length="239" mass="25862">MDNVQVIPIPIWPFGMINAHLVVGAAGLILVDAGLPGTEAKVERVLRRIGRCYSDIKLIVITHAHIDHAGNAARLKVLTDAPIVAHKGDLAYFTGEKPMTFCATGWFGRLFFRTGAIQRAYDPFIPDILLDAKADYPLIGFGIPGSLIPTPGHTEGSISLLLESKQALVGDLVSSGVLLGGICLTHKAKRPPFEDDPARVANHLETFVQNGATEFYMGHGGPLPHQEVERHVRALRKLA</sequence>